<dbReference type="InterPro" id="IPR009500">
    <property type="entry name" value="DUF1118"/>
</dbReference>
<evidence type="ECO:0000313" key="3">
    <source>
        <dbReference type="Proteomes" id="UP001179952"/>
    </source>
</evidence>
<keyword evidence="1" id="KW-0812">Transmembrane</keyword>
<evidence type="ECO:0000256" key="1">
    <source>
        <dbReference type="SAM" id="Phobius"/>
    </source>
</evidence>
<dbReference type="Pfam" id="PF06549">
    <property type="entry name" value="DUF1118"/>
    <property type="match status" value="1"/>
</dbReference>
<reference evidence="2" key="2">
    <citation type="submission" date="2023-06" db="EMBL/GenBank/DDBJ databases">
        <authorList>
            <person name="Ma L."/>
            <person name="Liu K.-W."/>
            <person name="Li Z."/>
            <person name="Hsiao Y.-Y."/>
            <person name="Qi Y."/>
            <person name="Fu T."/>
            <person name="Tang G."/>
            <person name="Zhang D."/>
            <person name="Sun W.-H."/>
            <person name="Liu D.-K."/>
            <person name="Li Y."/>
            <person name="Chen G.-Z."/>
            <person name="Liu X.-D."/>
            <person name="Liao X.-Y."/>
            <person name="Jiang Y.-T."/>
            <person name="Yu X."/>
            <person name="Hao Y."/>
            <person name="Huang J."/>
            <person name="Zhao X.-W."/>
            <person name="Ke S."/>
            <person name="Chen Y.-Y."/>
            <person name="Wu W.-L."/>
            <person name="Hsu J.-L."/>
            <person name="Lin Y.-F."/>
            <person name="Huang M.-D."/>
            <person name="Li C.-Y."/>
            <person name="Huang L."/>
            <person name="Wang Z.-W."/>
            <person name="Zhao X."/>
            <person name="Zhong W.-Y."/>
            <person name="Peng D.-H."/>
            <person name="Ahmad S."/>
            <person name="Lan S."/>
            <person name="Zhang J.-S."/>
            <person name="Tsai W.-C."/>
            <person name="Van De Peer Y."/>
            <person name="Liu Z.-J."/>
        </authorList>
    </citation>
    <scope>NUCLEOTIDE SEQUENCE</scope>
    <source>
        <strain evidence="2">SCP</strain>
        <tissue evidence="2">Leaves</tissue>
    </source>
</reference>
<proteinExistence type="predicted"/>
<accession>A0AAV9A4J0</accession>
<organism evidence="2 3">
    <name type="scientific">Acorus gramineus</name>
    <name type="common">Dwarf sweet flag</name>
    <dbReference type="NCBI Taxonomy" id="55184"/>
    <lineage>
        <taxon>Eukaryota</taxon>
        <taxon>Viridiplantae</taxon>
        <taxon>Streptophyta</taxon>
        <taxon>Embryophyta</taxon>
        <taxon>Tracheophyta</taxon>
        <taxon>Spermatophyta</taxon>
        <taxon>Magnoliopsida</taxon>
        <taxon>Liliopsida</taxon>
        <taxon>Acoraceae</taxon>
        <taxon>Acorus</taxon>
    </lineage>
</organism>
<reference evidence="2" key="1">
    <citation type="journal article" date="2023" name="Nat. Commun.">
        <title>Diploid and tetraploid genomes of Acorus and the evolution of monocots.</title>
        <authorList>
            <person name="Ma L."/>
            <person name="Liu K.W."/>
            <person name="Li Z."/>
            <person name="Hsiao Y.Y."/>
            <person name="Qi Y."/>
            <person name="Fu T."/>
            <person name="Tang G.D."/>
            <person name="Zhang D."/>
            <person name="Sun W.H."/>
            <person name="Liu D.K."/>
            <person name="Li Y."/>
            <person name="Chen G.Z."/>
            <person name="Liu X.D."/>
            <person name="Liao X.Y."/>
            <person name="Jiang Y.T."/>
            <person name="Yu X."/>
            <person name="Hao Y."/>
            <person name="Huang J."/>
            <person name="Zhao X.W."/>
            <person name="Ke S."/>
            <person name="Chen Y.Y."/>
            <person name="Wu W.L."/>
            <person name="Hsu J.L."/>
            <person name="Lin Y.F."/>
            <person name="Huang M.D."/>
            <person name="Li C.Y."/>
            <person name="Huang L."/>
            <person name="Wang Z.W."/>
            <person name="Zhao X."/>
            <person name="Zhong W.Y."/>
            <person name="Peng D.H."/>
            <person name="Ahmad S."/>
            <person name="Lan S."/>
            <person name="Zhang J.S."/>
            <person name="Tsai W.C."/>
            <person name="Van de Peer Y."/>
            <person name="Liu Z.J."/>
        </authorList>
    </citation>
    <scope>NUCLEOTIDE SEQUENCE</scope>
    <source>
        <strain evidence="2">SCP</strain>
    </source>
</reference>
<dbReference type="Proteomes" id="UP001179952">
    <property type="component" value="Unassembled WGS sequence"/>
</dbReference>
<comment type="caution">
    <text evidence="2">The sequence shown here is derived from an EMBL/GenBank/DDBJ whole genome shotgun (WGS) entry which is preliminary data.</text>
</comment>
<sequence>MAVSASAATHTSISSSSPKFIYSSPRRRTSTIVAMAPKTKVNKYDSTWKKEWYGAGLFAEGSEELQVDVVKKLEKGKVLSNVEKAGLLSKAEELGLTLSSVEKLGILSKAEEFGLLSLVERTAGTSPSALASVALPLIVAAVAVVVITPDDSAALVAVQAILAAVLGVGAVGLFVGSVVLGGLQESD</sequence>
<name>A0AAV9A4J0_ACOGR</name>
<protein>
    <submittedName>
        <fullName evidence="2">Uncharacterized protein</fullName>
    </submittedName>
</protein>
<feature type="transmembrane region" description="Helical" evidence="1">
    <location>
        <begin position="160"/>
        <end position="183"/>
    </location>
</feature>
<keyword evidence="3" id="KW-1185">Reference proteome</keyword>
<evidence type="ECO:0000313" key="2">
    <source>
        <dbReference type="EMBL" id="KAK1259097.1"/>
    </source>
</evidence>
<feature type="transmembrane region" description="Helical" evidence="1">
    <location>
        <begin position="129"/>
        <end position="148"/>
    </location>
</feature>
<gene>
    <name evidence="2" type="ORF">QJS04_geneDACA021945</name>
</gene>
<keyword evidence="1" id="KW-1133">Transmembrane helix</keyword>
<keyword evidence="1" id="KW-0472">Membrane</keyword>
<dbReference type="EMBL" id="JAUJYN010000012">
    <property type="protein sequence ID" value="KAK1259097.1"/>
    <property type="molecule type" value="Genomic_DNA"/>
</dbReference>
<dbReference type="AlphaFoldDB" id="A0AAV9A4J0"/>